<evidence type="ECO:0000313" key="1">
    <source>
        <dbReference type="EMBL" id="VVE65791.1"/>
    </source>
</evidence>
<evidence type="ECO:0000313" key="2">
    <source>
        <dbReference type="Proteomes" id="UP000361468"/>
    </source>
</evidence>
<organism evidence="1 2">
    <name type="scientific">Pandoraea pnomenusa</name>
    <dbReference type="NCBI Taxonomy" id="93220"/>
    <lineage>
        <taxon>Bacteria</taxon>
        <taxon>Pseudomonadati</taxon>
        <taxon>Pseudomonadota</taxon>
        <taxon>Betaproteobacteria</taxon>
        <taxon>Burkholderiales</taxon>
        <taxon>Burkholderiaceae</taxon>
        <taxon>Pandoraea</taxon>
    </lineage>
</organism>
<accession>A0ABY6WIM5</accession>
<dbReference type="Proteomes" id="UP000361468">
    <property type="component" value="Unassembled WGS sequence"/>
</dbReference>
<sequence length="30" mass="3861">MRFLEWPHYVLRISAKEYVIRLEHPLLRMY</sequence>
<keyword evidence="2" id="KW-1185">Reference proteome</keyword>
<gene>
    <name evidence="1" type="ORF">PPN31119_01991</name>
</gene>
<name>A0ABY6WIM5_9BURK</name>
<reference evidence="1 2" key="1">
    <citation type="submission" date="2019-08" db="EMBL/GenBank/DDBJ databases">
        <authorList>
            <person name="Peeters C."/>
        </authorList>
    </citation>
    <scope>NUCLEOTIDE SEQUENCE [LARGE SCALE GENOMIC DNA]</scope>
    <source>
        <strain evidence="1 2">LMG 31119</strain>
    </source>
</reference>
<dbReference type="EMBL" id="CABPSO010000005">
    <property type="protein sequence ID" value="VVE65791.1"/>
    <property type="molecule type" value="Genomic_DNA"/>
</dbReference>
<proteinExistence type="predicted"/>
<protein>
    <submittedName>
        <fullName evidence="1">Uncharacterized protein</fullName>
    </submittedName>
</protein>
<comment type="caution">
    <text evidence="1">The sequence shown here is derived from an EMBL/GenBank/DDBJ whole genome shotgun (WGS) entry which is preliminary data.</text>
</comment>